<dbReference type="InterPro" id="IPR022555">
    <property type="entry name" value="DUF2577"/>
</dbReference>
<dbReference type="HOGENOM" id="CLU_149244_0_0_9"/>
<dbReference type="RefSeq" id="WP_014823311.1">
    <property type="nucleotide sequence ID" value="NC_018065.1"/>
</dbReference>
<evidence type="ECO:0000313" key="2">
    <source>
        <dbReference type="Proteomes" id="UP000006691"/>
    </source>
</evidence>
<name>F2F2M0_SOLSS</name>
<keyword evidence="2" id="KW-1185">Reference proteome</keyword>
<dbReference type="Pfam" id="PF10844">
    <property type="entry name" value="DUF2577"/>
    <property type="match status" value="1"/>
</dbReference>
<protein>
    <submittedName>
        <fullName evidence="1">Nucleoside 2-deoxyribosyltransferase</fullName>
    </submittedName>
</protein>
<dbReference type="EMBL" id="AP012157">
    <property type="protein sequence ID" value="BAK15858.1"/>
    <property type="molecule type" value="Genomic_DNA"/>
</dbReference>
<organism evidence="1 2">
    <name type="scientific">Solibacillus silvestris (strain StLB046)</name>
    <name type="common">Bacillus silvestris</name>
    <dbReference type="NCBI Taxonomy" id="1002809"/>
    <lineage>
        <taxon>Bacteria</taxon>
        <taxon>Bacillati</taxon>
        <taxon>Bacillota</taxon>
        <taxon>Bacilli</taxon>
        <taxon>Bacillales</taxon>
        <taxon>Caryophanaceae</taxon>
        <taxon>Solibacillus</taxon>
    </lineage>
</organism>
<accession>F2F2M0</accession>
<dbReference type="PATRIC" id="fig|1002809.3.peg.1449"/>
<reference evidence="1 2" key="2">
    <citation type="journal article" date="2012" name="J. Biosci. Bioeng.">
        <title>Complete genome sequence and characterization of the N-acylhomoserine lactone-degrading gene of the potato leaf-associated Solibacillus silvestris.</title>
        <authorList>
            <person name="Morohoshi T."/>
            <person name="Tominaga Y."/>
            <person name="Someya N."/>
            <person name="Ikeda T."/>
        </authorList>
    </citation>
    <scope>NUCLEOTIDE SEQUENCE [LARGE SCALE GENOMIC DNA]</scope>
    <source>
        <strain evidence="1 2">StLB046</strain>
    </source>
</reference>
<reference evidence="2" key="1">
    <citation type="submission" date="2011-04" db="EMBL/GenBank/DDBJ databases">
        <title>Genome sequence of Solibacillus silvestris StLB046.</title>
        <authorList>
            <person name="Morohoshi T."/>
            <person name="Someya N."/>
            <person name="Ikeda T."/>
        </authorList>
    </citation>
    <scope>NUCLEOTIDE SEQUENCE [LARGE SCALE GENOMIC DNA]</scope>
    <source>
        <strain evidence="2">StLB046</strain>
    </source>
</reference>
<evidence type="ECO:0000313" key="1">
    <source>
        <dbReference type="EMBL" id="BAK15858.1"/>
    </source>
</evidence>
<sequence>MEESINELAGVIESVAKSVPKFEGFIIGTVISPPEDLRVSIDEAIILDKTNLIIAAHVLNDYEREFEIYEGDIQFNDTNMGVTNVAANHSHTIESLNVDSQTLKAKGKFIWTDTLKKDDLVILIPSENQQMYILIDKAVEL</sequence>
<proteinExistence type="predicted"/>
<gene>
    <name evidence="1" type="ordered locus">SSIL_1435</name>
</gene>
<dbReference type="KEGG" id="siv:SSIL_1435"/>
<dbReference type="eggNOG" id="ENOG5032N4U">
    <property type="taxonomic scope" value="Bacteria"/>
</dbReference>
<dbReference type="Proteomes" id="UP000006691">
    <property type="component" value="Chromosome"/>
</dbReference>
<dbReference type="AlphaFoldDB" id="F2F2M0"/>